<evidence type="ECO:0000256" key="4">
    <source>
        <dbReference type="ARBA" id="ARBA00022827"/>
    </source>
</evidence>
<comment type="similarity">
    <text evidence="2">Belongs to the PheA/TfdB FAD monooxygenase family.</text>
</comment>
<keyword evidence="6" id="KW-0503">Monooxygenase</keyword>
<dbReference type="PANTHER" id="PTHR43004:SF19">
    <property type="entry name" value="BINDING MONOOXYGENASE, PUTATIVE (JCVI)-RELATED"/>
    <property type="match status" value="1"/>
</dbReference>
<organism evidence="6 7">
    <name type="scientific">Gordonia hankookensis</name>
    <dbReference type="NCBI Taxonomy" id="589403"/>
    <lineage>
        <taxon>Bacteria</taxon>
        <taxon>Bacillati</taxon>
        <taxon>Actinomycetota</taxon>
        <taxon>Actinomycetes</taxon>
        <taxon>Mycobacteriales</taxon>
        <taxon>Gordoniaceae</taxon>
        <taxon>Gordonia</taxon>
    </lineage>
</organism>
<comment type="caution">
    <text evidence="6">The sequence shown here is derived from an EMBL/GenBank/DDBJ whole genome shotgun (WGS) entry which is preliminary data.</text>
</comment>
<keyword evidence="6" id="KW-0560">Oxidoreductase</keyword>
<proteinExistence type="inferred from homology"/>
<dbReference type="Proteomes" id="UP000602395">
    <property type="component" value="Unassembled WGS sequence"/>
</dbReference>
<dbReference type="SUPFAM" id="SSF51905">
    <property type="entry name" value="FAD/NAD(P)-binding domain"/>
    <property type="match status" value="1"/>
</dbReference>
<dbReference type="Gene3D" id="3.40.30.120">
    <property type="match status" value="1"/>
</dbReference>
<dbReference type="NCBIfam" id="NF004832">
    <property type="entry name" value="PRK06184.1"/>
    <property type="match status" value="1"/>
</dbReference>
<name>A0ABR7WK50_9ACTN</name>
<dbReference type="InterPro" id="IPR050641">
    <property type="entry name" value="RIFMO-like"/>
</dbReference>
<evidence type="ECO:0000259" key="5">
    <source>
        <dbReference type="Pfam" id="PF01494"/>
    </source>
</evidence>
<protein>
    <submittedName>
        <fullName evidence="6">FAD-dependent monooxygenase</fullName>
    </submittedName>
</protein>
<reference evidence="6 7" key="1">
    <citation type="submission" date="2020-09" db="EMBL/GenBank/DDBJ databases">
        <title>Novel species in genus Gordonia.</title>
        <authorList>
            <person name="Zhang G."/>
        </authorList>
    </citation>
    <scope>NUCLEOTIDE SEQUENCE [LARGE SCALE GENOMIC DNA]</scope>
    <source>
        <strain evidence="6 7">ON-33</strain>
    </source>
</reference>
<evidence type="ECO:0000256" key="1">
    <source>
        <dbReference type="ARBA" id="ARBA00001974"/>
    </source>
</evidence>
<evidence type="ECO:0000313" key="6">
    <source>
        <dbReference type="EMBL" id="MBD1322169.1"/>
    </source>
</evidence>
<dbReference type="SUPFAM" id="SSF52833">
    <property type="entry name" value="Thioredoxin-like"/>
    <property type="match status" value="1"/>
</dbReference>
<sequence>MTSTEAVDVLIVGAGPTGTTLAIDLVRRGHSVRIIDRAPGGFEGSRAKGIQPRTLEVFADLGVIDEIEAGGSTYPPMGIHLGPLTIPKRMVTVEDPSTEVPYPSTWLIPQHSTVAALHARLGTLGTTVAYRTELIDLDQNDESVTATIVDADGTTETCARFVVGADGGGSSVRKSQAIPFEGTTDDADRMIILDAVTHGLRRDRWHIWPALGGRFTGACPLPNSEQFQWMIRIRDDDIVDLADDALTDLIRTRTRNGRMQLGAISWKSVFRPNIRLAQRYRDRRVFVAGDAAHVHTPAGAQGLNTGVQDAYNLGWKLSQVLAGAPERLLDTYEAERQPIAAHVLGLSTKNYDKLTKLDPSALKRGDDERQLSITYRGGPLAPVDAESTRTLQVGDRAPDARLLKADGGGPMRLFELYAGPHFTVVGHGPTAAAHLSHVTWPSVGARLRTVAVNSAQAELDASTVVLADIAGDFATTYGITSDTMFLIRPDGYIGAIAHDLDAMLAAVSGLTPG</sequence>
<feature type="domain" description="FAD-binding" evidence="5">
    <location>
        <begin position="7"/>
        <end position="344"/>
    </location>
</feature>
<keyword evidence="4" id="KW-0274">FAD</keyword>
<dbReference type="InterPro" id="IPR002938">
    <property type="entry name" value="FAD-bd"/>
</dbReference>
<keyword evidence="7" id="KW-1185">Reference proteome</keyword>
<dbReference type="Gene3D" id="3.50.50.60">
    <property type="entry name" value="FAD/NAD(P)-binding domain"/>
    <property type="match status" value="1"/>
</dbReference>
<evidence type="ECO:0000313" key="7">
    <source>
        <dbReference type="Proteomes" id="UP000602395"/>
    </source>
</evidence>
<dbReference type="PANTHER" id="PTHR43004">
    <property type="entry name" value="TRK SYSTEM POTASSIUM UPTAKE PROTEIN"/>
    <property type="match status" value="1"/>
</dbReference>
<comment type="cofactor">
    <cofactor evidence="1">
        <name>FAD</name>
        <dbReference type="ChEBI" id="CHEBI:57692"/>
    </cofactor>
</comment>
<dbReference type="RefSeq" id="WP_190268549.1">
    <property type="nucleotide sequence ID" value="NZ_BAABAD010000004.1"/>
</dbReference>
<gene>
    <name evidence="6" type="ORF">IDF66_21535</name>
</gene>
<keyword evidence="3" id="KW-0285">Flavoprotein</keyword>
<dbReference type="InterPro" id="IPR036249">
    <property type="entry name" value="Thioredoxin-like_sf"/>
</dbReference>
<dbReference type="PRINTS" id="PR00420">
    <property type="entry name" value="RNGMNOXGNASE"/>
</dbReference>
<evidence type="ECO:0000256" key="2">
    <source>
        <dbReference type="ARBA" id="ARBA00007801"/>
    </source>
</evidence>
<evidence type="ECO:0000256" key="3">
    <source>
        <dbReference type="ARBA" id="ARBA00022630"/>
    </source>
</evidence>
<dbReference type="Gene3D" id="3.30.70.2450">
    <property type="match status" value="1"/>
</dbReference>
<dbReference type="Pfam" id="PF01494">
    <property type="entry name" value="FAD_binding_3"/>
    <property type="match status" value="1"/>
</dbReference>
<dbReference type="GO" id="GO:0004497">
    <property type="term" value="F:monooxygenase activity"/>
    <property type="evidence" value="ECO:0007669"/>
    <property type="project" value="UniProtKB-KW"/>
</dbReference>
<dbReference type="InterPro" id="IPR036188">
    <property type="entry name" value="FAD/NAD-bd_sf"/>
</dbReference>
<dbReference type="EMBL" id="JACWMS010000005">
    <property type="protein sequence ID" value="MBD1322169.1"/>
    <property type="molecule type" value="Genomic_DNA"/>
</dbReference>
<accession>A0ABR7WK50</accession>